<reference evidence="2 3" key="1">
    <citation type="submission" date="2018-02" db="EMBL/GenBank/DDBJ databases">
        <title>Draft genome of wild Prunus yedoensis var. nudiflora.</title>
        <authorList>
            <person name="Baek S."/>
            <person name="Kim J.-H."/>
            <person name="Choi K."/>
            <person name="Kim G.-B."/>
            <person name="Cho A."/>
            <person name="Jang H."/>
            <person name="Shin C.-H."/>
            <person name="Yu H.-J."/>
            <person name="Mun J.-H."/>
        </authorList>
    </citation>
    <scope>NUCLEOTIDE SEQUENCE [LARGE SCALE GENOMIC DNA]</scope>
    <source>
        <strain evidence="3">cv. Jeju island</strain>
        <tissue evidence="2">Leaf</tissue>
    </source>
</reference>
<keyword evidence="1" id="KW-0472">Membrane</keyword>
<evidence type="ECO:0000313" key="3">
    <source>
        <dbReference type="Proteomes" id="UP000250321"/>
    </source>
</evidence>
<dbReference type="Proteomes" id="UP000250321">
    <property type="component" value="Unassembled WGS sequence"/>
</dbReference>
<dbReference type="EMBL" id="PJQY01001897">
    <property type="protein sequence ID" value="PQP98443.1"/>
    <property type="molecule type" value="Genomic_DNA"/>
</dbReference>
<protein>
    <submittedName>
        <fullName evidence="2">Putative polyol transporter 6</fullName>
    </submittedName>
</protein>
<gene>
    <name evidence="2" type="ORF">Pyn_19946</name>
</gene>
<comment type="caution">
    <text evidence="2">The sequence shown here is derived from an EMBL/GenBank/DDBJ whole genome shotgun (WGS) entry which is preliminary data.</text>
</comment>
<keyword evidence="3" id="KW-1185">Reference proteome</keyword>
<feature type="transmembrane region" description="Helical" evidence="1">
    <location>
        <begin position="31"/>
        <end position="54"/>
    </location>
</feature>
<organism evidence="2 3">
    <name type="scientific">Prunus yedoensis var. nudiflora</name>
    <dbReference type="NCBI Taxonomy" id="2094558"/>
    <lineage>
        <taxon>Eukaryota</taxon>
        <taxon>Viridiplantae</taxon>
        <taxon>Streptophyta</taxon>
        <taxon>Embryophyta</taxon>
        <taxon>Tracheophyta</taxon>
        <taxon>Spermatophyta</taxon>
        <taxon>Magnoliopsida</taxon>
        <taxon>eudicotyledons</taxon>
        <taxon>Gunneridae</taxon>
        <taxon>Pentapetalae</taxon>
        <taxon>rosids</taxon>
        <taxon>fabids</taxon>
        <taxon>Rosales</taxon>
        <taxon>Rosaceae</taxon>
        <taxon>Amygdaloideae</taxon>
        <taxon>Amygdaleae</taxon>
        <taxon>Prunus</taxon>
    </lineage>
</organism>
<dbReference type="AlphaFoldDB" id="A0A314Y3L2"/>
<keyword evidence="1" id="KW-0812">Transmembrane</keyword>
<evidence type="ECO:0000313" key="2">
    <source>
        <dbReference type="EMBL" id="PQP98443.1"/>
    </source>
</evidence>
<keyword evidence="1" id="KW-1133">Transmembrane helix</keyword>
<accession>A0A314Y3L2</accession>
<sequence>MERKEHTDMLEKKASMEVEGSREAPEKINKVALLCAVVGSIISIIFGYGLWFIYVF</sequence>
<evidence type="ECO:0000256" key="1">
    <source>
        <dbReference type="SAM" id="Phobius"/>
    </source>
</evidence>
<proteinExistence type="predicted"/>
<name>A0A314Y3L2_PRUYE</name>